<evidence type="ECO:0000256" key="2">
    <source>
        <dbReference type="SAM" id="MobiDB-lite"/>
    </source>
</evidence>
<dbReference type="STRING" id="261392.SAMN02745149_00504"/>
<sequence length="713" mass="83398">MKELNQEQHIQLLQFMSLMQTCKTEEELQALKEQYFNIPRYEFLQDYISEKSENQSLSSYKTSLIYEMDKYQHDYKIVYGENFPAYKKETMPNNKADYTVIHLLNEISECDDIEAYQKLMEEKNRFPRVKIEALSHEFTGIYFSNENELPTNIILNSPESNFNARRQLVEAGYSPFTLPSVEDVRENGFEWLHEEISHFKETLNPNFIEQETQRNQEPEFNEQEYEEEYDDFIEPMDENDGMSAMAAEADYNGSLIENEDIDEVQHQIDIDNGLIDENENEIMYDGSESEQEENFEEYIHSEKFISKILDTPTNSMKVNKSLNTEFSNNDIPVENNEVEQEPKPENESQNYENNNSNVSAPKPKNKQELHQFFINNPYTSGTPVPTIAMRNEQTGHSTFIEGYEFARLEDIGKPNPAFRDENGKQIKPDGQTVVLTKPAFKEVIDEETGEKKLVPDDKNRKFIRISRDLYEQAIKNSEIIAKRNPKTEQEKQKMLDDYLEAAHLDEKKQLANTASNFWHNYKAGVMTIANNKQEAMAFAKRLVIEMIPSEREKFAAMVRKYEKLRGTDGKHLSYDQRIIDFYDNMGLKITNNSIWRDHVDEKYNTLDAIKQNTEVFDKEGQPLDKSCRMKIGDTIKMSVTVDSALSNKKIKLPIQEYRLVAHSKDNNSVALISADGKQKIIKNREDFIKEVQKVEKKLMKKQQREDRYESISM</sequence>
<evidence type="ECO:0000256" key="1">
    <source>
        <dbReference type="SAM" id="Coils"/>
    </source>
</evidence>
<dbReference type="GeneID" id="78315823"/>
<evidence type="ECO:0000313" key="4">
    <source>
        <dbReference type="Proteomes" id="UP000190423"/>
    </source>
</evidence>
<dbReference type="Proteomes" id="UP000190423">
    <property type="component" value="Unassembled WGS sequence"/>
</dbReference>
<gene>
    <name evidence="3" type="ORF">SAMN02745149_00504</name>
</gene>
<protein>
    <submittedName>
        <fullName evidence="3">Uncharacterized protein</fullName>
    </submittedName>
</protein>
<keyword evidence="4" id="KW-1185">Reference proteome</keyword>
<keyword evidence="1" id="KW-0175">Coiled coil</keyword>
<feature type="region of interest" description="Disordered" evidence="2">
    <location>
        <begin position="326"/>
        <end position="363"/>
    </location>
</feature>
<dbReference type="RefSeq" id="WP_078932428.1">
    <property type="nucleotide sequence ID" value="NZ_FUWG01000003.1"/>
</dbReference>
<dbReference type="EMBL" id="FUWG01000003">
    <property type="protein sequence ID" value="SJZ30633.1"/>
    <property type="molecule type" value="Genomic_DNA"/>
</dbReference>
<feature type="compositionally biased region" description="Low complexity" evidence="2">
    <location>
        <begin position="347"/>
        <end position="359"/>
    </location>
</feature>
<proteinExistence type="predicted"/>
<evidence type="ECO:0000313" key="3">
    <source>
        <dbReference type="EMBL" id="SJZ30633.1"/>
    </source>
</evidence>
<reference evidence="3 4" key="1">
    <citation type="submission" date="2017-02" db="EMBL/GenBank/DDBJ databases">
        <authorList>
            <person name="Peterson S.W."/>
        </authorList>
    </citation>
    <scope>NUCLEOTIDE SEQUENCE [LARGE SCALE GENOMIC DNA]</scope>
    <source>
        <strain evidence="3 4">ATCC BAA-908</strain>
    </source>
</reference>
<organism evidence="3 4">
    <name type="scientific">Treponema porcinum</name>
    <dbReference type="NCBI Taxonomy" id="261392"/>
    <lineage>
        <taxon>Bacteria</taxon>
        <taxon>Pseudomonadati</taxon>
        <taxon>Spirochaetota</taxon>
        <taxon>Spirochaetia</taxon>
        <taxon>Spirochaetales</taxon>
        <taxon>Treponemataceae</taxon>
        <taxon>Treponema</taxon>
    </lineage>
</organism>
<accession>A0A1T4JKJ7</accession>
<name>A0A1T4JKJ7_TREPO</name>
<feature type="coiled-coil region" evidence="1">
    <location>
        <begin position="677"/>
        <end position="711"/>
    </location>
</feature>
<dbReference type="AlphaFoldDB" id="A0A1T4JKJ7"/>